<sequence>MTKRLRVQGTLYRVRSRLVCAEDGIAYQPVAKGVARHMVVALSEPDELGVVKIATVQYSCITSNPCGGFDYYPIAPCAKGGYPFQLQLRHYNNQFYGGPRALHLYSYVRAEQHQVSAQMLVAVEGDFGEPIQLKKRSAARLRSAMQIN</sequence>
<reference evidence="1" key="1">
    <citation type="journal article" date="2020" name="Stud. Mycol.">
        <title>101 Dothideomycetes genomes: a test case for predicting lifestyles and emergence of pathogens.</title>
        <authorList>
            <person name="Haridas S."/>
            <person name="Albert R."/>
            <person name="Binder M."/>
            <person name="Bloem J."/>
            <person name="Labutti K."/>
            <person name="Salamov A."/>
            <person name="Andreopoulos B."/>
            <person name="Baker S."/>
            <person name="Barry K."/>
            <person name="Bills G."/>
            <person name="Bluhm B."/>
            <person name="Cannon C."/>
            <person name="Castanera R."/>
            <person name="Culley D."/>
            <person name="Daum C."/>
            <person name="Ezra D."/>
            <person name="Gonzalez J."/>
            <person name="Henrissat B."/>
            <person name="Kuo A."/>
            <person name="Liang C."/>
            <person name="Lipzen A."/>
            <person name="Lutzoni F."/>
            <person name="Magnuson J."/>
            <person name="Mondo S."/>
            <person name="Nolan M."/>
            <person name="Ohm R."/>
            <person name="Pangilinan J."/>
            <person name="Park H.-J."/>
            <person name="Ramirez L."/>
            <person name="Alfaro M."/>
            <person name="Sun H."/>
            <person name="Tritt A."/>
            <person name="Yoshinaga Y."/>
            <person name="Zwiers L.-H."/>
            <person name="Turgeon B."/>
            <person name="Goodwin S."/>
            <person name="Spatafora J."/>
            <person name="Crous P."/>
            <person name="Grigoriev I."/>
        </authorList>
    </citation>
    <scope>NUCLEOTIDE SEQUENCE</scope>
    <source>
        <strain evidence="1">ATCC 36951</strain>
    </source>
</reference>
<dbReference type="Proteomes" id="UP000799537">
    <property type="component" value="Unassembled WGS sequence"/>
</dbReference>
<name>A0A6A6BU38_ZASCE</name>
<accession>A0A6A6BU38</accession>
<dbReference type="RefSeq" id="XP_033659196.1">
    <property type="nucleotide sequence ID" value="XM_033810208.1"/>
</dbReference>
<dbReference type="GeneID" id="54563480"/>
<protein>
    <submittedName>
        <fullName evidence="1">Uncharacterized protein</fullName>
    </submittedName>
</protein>
<proteinExistence type="predicted"/>
<gene>
    <name evidence="1" type="ORF">M409DRAFT_31163</name>
</gene>
<keyword evidence="2" id="KW-1185">Reference proteome</keyword>
<evidence type="ECO:0000313" key="2">
    <source>
        <dbReference type="Proteomes" id="UP000799537"/>
    </source>
</evidence>
<evidence type="ECO:0000313" key="1">
    <source>
        <dbReference type="EMBL" id="KAF2158307.1"/>
    </source>
</evidence>
<dbReference type="AlphaFoldDB" id="A0A6A6BU38"/>
<dbReference type="OrthoDB" id="10629950at2759"/>
<organism evidence="1 2">
    <name type="scientific">Zasmidium cellare ATCC 36951</name>
    <dbReference type="NCBI Taxonomy" id="1080233"/>
    <lineage>
        <taxon>Eukaryota</taxon>
        <taxon>Fungi</taxon>
        <taxon>Dikarya</taxon>
        <taxon>Ascomycota</taxon>
        <taxon>Pezizomycotina</taxon>
        <taxon>Dothideomycetes</taxon>
        <taxon>Dothideomycetidae</taxon>
        <taxon>Mycosphaerellales</taxon>
        <taxon>Mycosphaerellaceae</taxon>
        <taxon>Zasmidium</taxon>
    </lineage>
</organism>
<dbReference type="EMBL" id="ML993706">
    <property type="protein sequence ID" value="KAF2158307.1"/>
    <property type="molecule type" value="Genomic_DNA"/>
</dbReference>